<dbReference type="InterPro" id="IPR035919">
    <property type="entry name" value="EAL_sf"/>
</dbReference>
<evidence type="ECO:0000259" key="3">
    <source>
        <dbReference type="PROSITE" id="PS50887"/>
    </source>
</evidence>
<dbReference type="NCBIfam" id="TIGR00254">
    <property type="entry name" value="GGDEF"/>
    <property type="match status" value="1"/>
</dbReference>
<dbReference type="InterPro" id="IPR001633">
    <property type="entry name" value="EAL_dom"/>
</dbReference>
<dbReference type="Gene3D" id="3.20.20.450">
    <property type="entry name" value="EAL domain"/>
    <property type="match status" value="1"/>
</dbReference>
<dbReference type="PROSITE" id="PS50887">
    <property type="entry name" value="GGDEF"/>
    <property type="match status" value="1"/>
</dbReference>
<dbReference type="Pfam" id="PF00563">
    <property type="entry name" value="EAL"/>
    <property type="match status" value="1"/>
</dbReference>
<dbReference type="InterPro" id="IPR052155">
    <property type="entry name" value="Biofilm_reg_signaling"/>
</dbReference>
<dbReference type="InterPro" id="IPR043128">
    <property type="entry name" value="Rev_trsase/Diguanyl_cyclase"/>
</dbReference>
<dbReference type="SUPFAM" id="SSF55785">
    <property type="entry name" value="PYP-like sensor domain (PAS domain)"/>
    <property type="match status" value="1"/>
</dbReference>
<dbReference type="SMART" id="SM00052">
    <property type="entry name" value="EAL"/>
    <property type="match status" value="1"/>
</dbReference>
<evidence type="ECO:0000256" key="1">
    <source>
        <dbReference type="SAM" id="MobiDB-lite"/>
    </source>
</evidence>
<evidence type="ECO:0000313" key="5">
    <source>
        <dbReference type="Proteomes" id="UP000773614"/>
    </source>
</evidence>
<dbReference type="PANTHER" id="PTHR44757">
    <property type="entry name" value="DIGUANYLATE CYCLASE DGCP"/>
    <property type="match status" value="1"/>
</dbReference>
<dbReference type="InterPro" id="IPR035965">
    <property type="entry name" value="PAS-like_dom_sf"/>
</dbReference>
<gene>
    <name evidence="4" type="ORF">E4O86_15075</name>
</gene>
<dbReference type="SUPFAM" id="SSF141868">
    <property type="entry name" value="EAL domain-like"/>
    <property type="match status" value="1"/>
</dbReference>
<dbReference type="EMBL" id="SPKJ01000057">
    <property type="protein sequence ID" value="MYZ49037.1"/>
    <property type="molecule type" value="Genomic_DNA"/>
</dbReference>
<protein>
    <submittedName>
        <fullName evidence="4">EAL domain-containing protein</fullName>
    </submittedName>
</protein>
<comment type="caution">
    <text evidence="4">The sequence shown here is derived from an EMBL/GenBank/DDBJ whole genome shotgun (WGS) entry which is preliminary data.</text>
</comment>
<name>A0A964T6Y2_9HYPH</name>
<feature type="domain" description="GGDEF" evidence="3">
    <location>
        <begin position="205"/>
        <end position="338"/>
    </location>
</feature>
<proteinExistence type="predicted"/>
<evidence type="ECO:0000313" key="4">
    <source>
        <dbReference type="EMBL" id="MYZ49037.1"/>
    </source>
</evidence>
<dbReference type="Proteomes" id="UP000773614">
    <property type="component" value="Unassembled WGS sequence"/>
</dbReference>
<keyword evidence="5" id="KW-1185">Reference proteome</keyword>
<accession>A0A964T6Y2</accession>
<dbReference type="Pfam" id="PF00990">
    <property type="entry name" value="GGDEF"/>
    <property type="match status" value="1"/>
</dbReference>
<dbReference type="AlphaFoldDB" id="A0A964T6Y2"/>
<dbReference type="InterPro" id="IPR029787">
    <property type="entry name" value="Nucleotide_cyclase"/>
</dbReference>
<dbReference type="Gene3D" id="3.30.70.270">
    <property type="match status" value="1"/>
</dbReference>
<dbReference type="SMART" id="SM00267">
    <property type="entry name" value="GGDEF"/>
    <property type="match status" value="1"/>
</dbReference>
<feature type="region of interest" description="Disordered" evidence="1">
    <location>
        <begin position="1"/>
        <end position="32"/>
    </location>
</feature>
<reference evidence="4" key="1">
    <citation type="submission" date="2019-03" db="EMBL/GenBank/DDBJ databases">
        <title>Afifella sp. nov., isolated from activated sludge.</title>
        <authorList>
            <person name="Li Q."/>
            <person name="Liu Y."/>
        </authorList>
    </citation>
    <scope>NUCLEOTIDE SEQUENCE</scope>
    <source>
        <strain evidence="4">L72</strain>
    </source>
</reference>
<dbReference type="SUPFAM" id="SSF55073">
    <property type="entry name" value="Nucleotide cyclase"/>
    <property type="match status" value="1"/>
</dbReference>
<dbReference type="CDD" id="cd01948">
    <property type="entry name" value="EAL"/>
    <property type="match status" value="1"/>
</dbReference>
<dbReference type="CDD" id="cd01949">
    <property type="entry name" value="GGDEF"/>
    <property type="match status" value="1"/>
</dbReference>
<dbReference type="PROSITE" id="PS50883">
    <property type="entry name" value="EAL"/>
    <property type="match status" value="1"/>
</dbReference>
<sequence length="615" mass="67995">MEAGDMGYRNRAALEPPHNAREDAESVPRQNSAPAIQALARWEIDQTEQNRLFQAVLKNITQGVCMFDDDNRLLVCNDRYAEMYGLLPEHTQPGTPLREILQQRVAAGSSPIGIENYVENRLRAVSLRTEWYAVDELCNGRVIAVWHRSVPGGGSVSTHADITEQRRAEEQVAYMAQHDPLTGLGNRRRFRDEMHAALRQCRLGGQFAVLCLDLDNFKAVNDSLGHPVGDALLMTVAQRLKDRVGEAGAIARIGGDEFAVVHHALQTSVDAERLAQHLIETLNEPIVAEGHRIVVGVSIGIAIAPDDGADPDDLLRNADMALYRAKSDGRGVYRFFEPEMDARAQARRALETDLRLALATGQFELHYQPLLDVRSNAINCVEALVRWRHPQRGMIPPLDFISIAEETGLIIPLGRWVLERACRDASAWRSDLKVAVNVSAMQFRGRDLVRTVKEALAASGLAPERLELEITESVLMRNDEGTLADLRELKALGVRISMDDFGTGYCSLGYLRSFPFDKIKIDHSFIRDIGSQPDCEAIVRSIAWLGTSLGIVTTAEGVETAEQFDQLREMGCTEAQGFLFSPAIPAADVMGFVAGRLWDALSVPMMLPMGVTARA</sequence>
<organism evidence="4 5">
    <name type="scientific">Propylenella binzhouense</name>
    <dbReference type="NCBI Taxonomy" id="2555902"/>
    <lineage>
        <taxon>Bacteria</taxon>
        <taxon>Pseudomonadati</taxon>
        <taxon>Pseudomonadota</taxon>
        <taxon>Alphaproteobacteria</taxon>
        <taxon>Hyphomicrobiales</taxon>
        <taxon>Propylenellaceae</taxon>
        <taxon>Propylenella</taxon>
    </lineage>
</organism>
<dbReference type="InterPro" id="IPR000160">
    <property type="entry name" value="GGDEF_dom"/>
</dbReference>
<dbReference type="Gene3D" id="3.30.450.20">
    <property type="entry name" value="PAS domain"/>
    <property type="match status" value="1"/>
</dbReference>
<evidence type="ECO:0000259" key="2">
    <source>
        <dbReference type="PROSITE" id="PS50883"/>
    </source>
</evidence>
<dbReference type="Pfam" id="PF12860">
    <property type="entry name" value="PAS_7"/>
    <property type="match status" value="1"/>
</dbReference>
<feature type="domain" description="EAL" evidence="2">
    <location>
        <begin position="347"/>
        <end position="597"/>
    </location>
</feature>
<dbReference type="OrthoDB" id="9814202at2"/>
<dbReference type="PANTHER" id="PTHR44757:SF2">
    <property type="entry name" value="BIOFILM ARCHITECTURE MAINTENANCE PROTEIN MBAA"/>
    <property type="match status" value="1"/>
</dbReference>